<dbReference type="AlphaFoldDB" id="A0A2N1N2H4"/>
<dbReference type="Proteomes" id="UP000233469">
    <property type="component" value="Unassembled WGS sequence"/>
</dbReference>
<reference evidence="1 2" key="1">
    <citation type="submission" date="2016-04" db="EMBL/GenBank/DDBJ databases">
        <title>Genome analyses suggest a sexual origin of heterokaryosis in a supposedly ancient asexual fungus.</title>
        <authorList>
            <person name="Ropars J."/>
            <person name="Sedzielewska K."/>
            <person name="Noel J."/>
            <person name="Charron P."/>
            <person name="Farinelli L."/>
            <person name="Marton T."/>
            <person name="Kruger M."/>
            <person name="Pelin A."/>
            <person name="Brachmann A."/>
            <person name="Corradi N."/>
        </authorList>
    </citation>
    <scope>NUCLEOTIDE SEQUENCE [LARGE SCALE GENOMIC DNA]</scope>
    <source>
        <strain evidence="1 2">C2</strain>
    </source>
</reference>
<proteinExistence type="predicted"/>
<name>A0A2N1N2H4_9GLOM</name>
<evidence type="ECO:0000313" key="1">
    <source>
        <dbReference type="EMBL" id="PKK68068.1"/>
    </source>
</evidence>
<dbReference type="VEuPathDB" id="FungiDB:FUN_015521"/>
<comment type="caution">
    <text evidence="1">The sequence shown here is derived from an EMBL/GenBank/DDBJ whole genome shotgun (WGS) entry which is preliminary data.</text>
</comment>
<gene>
    <name evidence="1" type="ORF">RhiirC2_750820</name>
</gene>
<protein>
    <submittedName>
        <fullName evidence="1">Uncharacterized protein</fullName>
    </submittedName>
</protein>
<dbReference type="EMBL" id="LLXL01000886">
    <property type="protein sequence ID" value="PKK68068.1"/>
    <property type="molecule type" value="Genomic_DNA"/>
</dbReference>
<organism evidence="1 2">
    <name type="scientific">Rhizophagus irregularis</name>
    <dbReference type="NCBI Taxonomy" id="588596"/>
    <lineage>
        <taxon>Eukaryota</taxon>
        <taxon>Fungi</taxon>
        <taxon>Fungi incertae sedis</taxon>
        <taxon>Mucoromycota</taxon>
        <taxon>Glomeromycotina</taxon>
        <taxon>Glomeromycetes</taxon>
        <taxon>Glomerales</taxon>
        <taxon>Glomeraceae</taxon>
        <taxon>Rhizophagus</taxon>
    </lineage>
</organism>
<reference evidence="1 2" key="2">
    <citation type="submission" date="2017-10" db="EMBL/GenBank/DDBJ databases">
        <title>Extensive intraspecific genome diversity in a model arbuscular mycorrhizal fungus.</title>
        <authorList>
            <person name="Chen E.C.H."/>
            <person name="Morin E."/>
            <person name="Baudet D."/>
            <person name="Noel J."/>
            <person name="Ndikumana S."/>
            <person name="Charron P."/>
            <person name="St-Onge C."/>
            <person name="Giorgi J."/>
            <person name="Grigoriev I.V."/>
            <person name="Roux C."/>
            <person name="Martin F.M."/>
            <person name="Corradi N."/>
        </authorList>
    </citation>
    <scope>NUCLEOTIDE SEQUENCE [LARGE SCALE GENOMIC DNA]</scope>
    <source>
        <strain evidence="1 2">C2</strain>
    </source>
</reference>
<sequence>MSTHEKRFKQEKVKRDFELKILENQRRERDAKERVVAELANYHGTSTKRYTHRNLKKRNLTTCTITECHR</sequence>
<evidence type="ECO:0000313" key="2">
    <source>
        <dbReference type="Proteomes" id="UP000233469"/>
    </source>
</evidence>
<accession>A0A2N1N2H4</accession>